<organism evidence="2 3">
    <name type="scientific">Candidatus Kaiserbacteria bacterium CG10_big_fil_rev_8_21_14_0_10_59_10</name>
    <dbReference type="NCBI Taxonomy" id="1974612"/>
    <lineage>
        <taxon>Bacteria</taxon>
        <taxon>Candidatus Kaiseribacteriota</taxon>
    </lineage>
</organism>
<dbReference type="Gene3D" id="3.10.25.20">
    <property type="match status" value="1"/>
</dbReference>
<dbReference type="InterPro" id="IPR011034">
    <property type="entry name" value="Formyl_transferase-like_C_sf"/>
</dbReference>
<dbReference type="SUPFAM" id="SSF50486">
    <property type="entry name" value="FMT C-terminal domain-like"/>
    <property type="match status" value="1"/>
</dbReference>
<feature type="domain" description="Formyl transferase N-terminal" evidence="1">
    <location>
        <begin position="44"/>
        <end position="134"/>
    </location>
</feature>
<comment type="caution">
    <text evidence="2">The sequence shown here is derived from an EMBL/GenBank/DDBJ whole genome shotgun (WGS) entry which is preliminary data.</text>
</comment>
<evidence type="ECO:0000259" key="1">
    <source>
        <dbReference type="Pfam" id="PF00551"/>
    </source>
</evidence>
<keyword evidence="2" id="KW-0808">Transferase</keyword>
<evidence type="ECO:0000313" key="2">
    <source>
        <dbReference type="EMBL" id="PIR82444.1"/>
    </source>
</evidence>
<reference evidence="3" key="1">
    <citation type="submission" date="2017-09" db="EMBL/GenBank/DDBJ databases">
        <title>Depth-based differentiation of microbial function through sediment-hosted aquifers and enrichment of novel symbionts in the deep terrestrial subsurface.</title>
        <authorList>
            <person name="Probst A.J."/>
            <person name="Ladd B."/>
            <person name="Jarett J.K."/>
            <person name="Geller-Mcgrath D.E."/>
            <person name="Sieber C.M.K."/>
            <person name="Emerson J.B."/>
            <person name="Anantharaman K."/>
            <person name="Thomas B.C."/>
            <person name="Malmstrom R."/>
            <person name="Stieglmeier M."/>
            <person name="Klingl A."/>
            <person name="Woyke T."/>
            <person name="Ryan C.M."/>
            <person name="Banfield J.F."/>
        </authorList>
    </citation>
    <scope>NUCLEOTIDE SEQUENCE [LARGE SCALE GENOMIC DNA]</scope>
</reference>
<dbReference type="PANTHER" id="PTHR11138">
    <property type="entry name" value="METHIONYL-TRNA FORMYLTRANSFERASE"/>
    <property type="match status" value="1"/>
</dbReference>
<dbReference type="InterPro" id="IPR036477">
    <property type="entry name" value="Formyl_transf_N_sf"/>
</dbReference>
<evidence type="ECO:0000313" key="3">
    <source>
        <dbReference type="Proteomes" id="UP000231379"/>
    </source>
</evidence>
<gene>
    <name evidence="2" type="ORF">COU20_02300</name>
</gene>
<dbReference type="Pfam" id="PF00551">
    <property type="entry name" value="Formyl_trans_N"/>
    <property type="match status" value="1"/>
</dbReference>
<dbReference type="GO" id="GO:0005829">
    <property type="term" value="C:cytosol"/>
    <property type="evidence" value="ECO:0007669"/>
    <property type="project" value="TreeGrafter"/>
</dbReference>
<dbReference type="GO" id="GO:0004479">
    <property type="term" value="F:methionyl-tRNA formyltransferase activity"/>
    <property type="evidence" value="ECO:0007669"/>
    <property type="project" value="TreeGrafter"/>
</dbReference>
<protein>
    <submittedName>
        <fullName evidence="2">Methionyl-tRNA formyltransferase</fullName>
    </submittedName>
</protein>
<dbReference type="EMBL" id="PFBM01000014">
    <property type="protein sequence ID" value="PIR82444.1"/>
    <property type="molecule type" value="Genomic_DNA"/>
</dbReference>
<proteinExistence type="predicted"/>
<name>A0A2H0U7R5_9BACT</name>
<dbReference type="Proteomes" id="UP000231379">
    <property type="component" value="Unassembled WGS sequence"/>
</dbReference>
<dbReference type="InterPro" id="IPR002376">
    <property type="entry name" value="Formyl_transf_N"/>
</dbReference>
<accession>A0A2H0U7R5</accession>
<dbReference type="SUPFAM" id="SSF53328">
    <property type="entry name" value="Formyltransferase"/>
    <property type="match status" value="1"/>
</dbReference>
<dbReference type="PANTHER" id="PTHR11138:SF5">
    <property type="entry name" value="METHIONYL-TRNA FORMYLTRANSFERASE, MITOCHONDRIAL"/>
    <property type="match status" value="1"/>
</dbReference>
<sequence length="213" mass="24219">MKIALLVDNPKSWIVPYAKKLSSELKKRGHDVVLINSAEAMPEGDCAVFLSCEKMVPADIRARNTHNIVVHGSALPEGKGWSPLTWQILEGRTDIPVTLFEAGEAVDSGDVYAEGTLHFEGHELVDELRERQGELTIALVLEFLETFPPKGGRKQKGTETFYRRRTPKDSELDPDKSIAEQFNLLRVVDNERYPAFFRHRGHTYELKIYKKEK</sequence>
<dbReference type="AlphaFoldDB" id="A0A2H0U7R5"/>
<dbReference type="Gene3D" id="3.40.50.170">
    <property type="entry name" value="Formyl transferase, N-terminal domain"/>
    <property type="match status" value="1"/>
</dbReference>